<protein>
    <submittedName>
        <fullName evidence="1">Uncharacterized protein</fullName>
    </submittedName>
</protein>
<comment type="caution">
    <text evidence="1">The sequence shown here is derived from an EMBL/GenBank/DDBJ whole genome shotgun (WGS) entry which is preliminary data.</text>
</comment>
<name>A0A4S8WL61_AURPU</name>
<accession>A0A4S8WL61</accession>
<reference evidence="1 2" key="1">
    <citation type="submission" date="2018-10" db="EMBL/GenBank/DDBJ databases">
        <title>Fifty Aureobasidium pullulans genomes reveal a recombining polyextremotolerant generalist.</title>
        <authorList>
            <person name="Gostincar C."/>
            <person name="Turk M."/>
            <person name="Zajc J."/>
            <person name="Gunde-Cimerman N."/>
        </authorList>
    </citation>
    <scope>NUCLEOTIDE SEQUENCE [LARGE SCALE GENOMIC DNA]</scope>
    <source>
        <strain evidence="1 2">EXF-10751</strain>
    </source>
</reference>
<evidence type="ECO:0000313" key="1">
    <source>
        <dbReference type="EMBL" id="THW67506.1"/>
    </source>
</evidence>
<organism evidence="1 2">
    <name type="scientific">Aureobasidium pullulans</name>
    <name type="common">Black yeast</name>
    <name type="synonym">Pullularia pullulans</name>
    <dbReference type="NCBI Taxonomy" id="5580"/>
    <lineage>
        <taxon>Eukaryota</taxon>
        <taxon>Fungi</taxon>
        <taxon>Dikarya</taxon>
        <taxon>Ascomycota</taxon>
        <taxon>Pezizomycotina</taxon>
        <taxon>Dothideomycetes</taxon>
        <taxon>Dothideomycetidae</taxon>
        <taxon>Dothideales</taxon>
        <taxon>Saccotheciaceae</taxon>
        <taxon>Aureobasidium</taxon>
    </lineage>
</organism>
<dbReference type="AlphaFoldDB" id="A0A4S8WL61"/>
<gene>
    <name evidence="1" type="ORF">D6D20_00517</name>
</gene>
<dbReference type="Proteomes" id="UP000310421">
    <property type="component" value="Unassembled WGS sequence"/>
</dbReference>
<proteinExistence type="predicted"/>
<evidence type="ECO:0000313" key="2">
    <source>
        <dbReference type="Proteomes" id="UP000310421"/>
    </source>
</evidence>
<sequence>MAEVDLKLPELIPEMARYQTNPMTETVFGSMKEVIQHHLATCDEEKVDPHYFLVVADTEWEEKGIIAVNLDSGDPEEGGDARLKPDLFRMKIEESGLLLVNLQIANTDWYEAKENYEVVEEEPWTESRTELWKGGLDMFFAFHDDSLFATERRSFRISRCVPYALQTAILQLEPPAYENPE</sequence>
<dbReference type="EMBL" id="QZAN01000003">
    <property type="protein sequence ID" value="THW67506.1"/>
    <property type="molecule type" value="Genomic_DNA"/>
</dbReference>